<protein>
    <submittedName>
        <fullName evidence="2">VWA domain-containing protein</fullName>
    </submittedName>
</protein>
<evidence type="ECO:0000313" key="2">
    <source>
        <dbReference type="EMBL" id="MBH0239257.1"/>
    </source>
</evidence>
<organism evidence="2 3">
    <name type="scientific">Methylobrevis albus</name>
    <dbReference type="NCBI Taxonomy" id="2793297"/>
    <lineage>
        <taxon>Bacteria</taxon>
        <taxon>Pseudomonadati</taxon>
        <taxon>Pseudomonadota</taxon>
        <taxon>Alphaproteobacteria</taxon>
        <taxon>Hyphomicrobiales</taxon>
        <taxon>Pleomorphomonadaceae</taxon>
        <taxon>Methylobrevis</taxon>
    </lineage>
</organism>
<evidence type="ECO:0000313" key="3">
    <source>
        <dbReference type="Proteomes" id="UP000631694"/>
    </source>
</evidence>
<keyword evidence="3" id="KW-1185">Reference proteome</keyword>
<feature type="transmembrane region" description="Helical" evidence="1">
    <location>
        <begin position="68"/>
        <end position="87"/>
    </location>
</feature>
<sequence>MNIPGFDLPDLALLRPWWLLAVPVLALIALRYGIAGGLGSWRRAVDAPLLAAIERRGGVVAGSGGRRLSPWLAAAVIAAIALAGPAMERADSRTFRNLDGIVLALDLSQSMTDSGSLADAQVAMVKLAEAAAGRQIAFVVYAGDAYLGSPFSADVDALRPLVLGSGAGVVPDTGSDPARALALSRAVFDKAAMVAGDVVLVGDGDGIGADAFAAAAALRAEGRRVHTVFVPPAARVVGSPDPHPAAASDLAAAGGGRFVAVGDIAALAAELGSGDSERLGAGGYAALVWNDFGRLLLLGAAIPILALFRRRA</sequence>
<reference evidence="2" key="1">
    <citation type="submission" date="2020-12" db="EMBL/GenBank/DDBJ databases">
        <title>Methylobrevis albus sp. nov., isolated from fresh water lack sediment.</title>
        <authorList>
            <person name="Zou Q."/>
        </authorList>
    </citation>
    <scope>NUCLEOTIDE SEQUENCE</scope>
    <source>
        <strain evidence="2">L22</strain>
    </source>
</reference>
<gene>
    <name evidence="2" type="ORF">I5731_15640</name>
</gene>
<name>A0A931MZA0_9HYPH</name>
<comment type="caution">
    <text evidence="2">The sequence shown here is derived from an EMBL/GenBank/DDBJ whole genome shotgun (WGS) entry which is preliminary data.</text>
</comment>
<keyword evidence="1" id="KW-0812">Transmembrane</keyword>
<dbReference type="Proteomes" id="UP000631694">
    <property type="component" value="Unassembled WGS sequence"/>
</dbReference>
<dbReference type="SUPFAM" id="SSF53300">
    <property type="entry name" value="vWA-like"/>
    <property type="match status" value="1"/>
</dbReference>
<feature type="transmembrane region" description="Helical" evidence="1">
    <location>
        <begin position="16"/>
        <end position="34"/>
    </location>
</feature>
<dbReference type="AlphaFoldDB" id="A0A931MZA0"/>
<keyword evidence="1" id="KW-0472">Membrane</keyword>
<proteinExistence type="predicted"/>
<dbReference type="InterPro" id="IPR036465">
    <property type="entry name" value="vWFA_dom_sf"/>
</dbReference>
<dbReference type="Gene3D" id="3.40.50.410">
    <property type="entry name" value="von Willebrand factor, type A domain"/>
    <property type="match status" value="1"/>
</dbReference>
<keyword evidence="1" id="KW-1133">Transmembrane helix</keyword>
<evidence type="ECO:0000256" key="1">
    <source>
        <dbReference type="SAM" id="Phobius"/>
    </source>
</evidence>
<accession>A0A931MZA0</accession>
<dbReference type="RefSeq" id="WP_197312338.1">
    <property type="nucleotide sequence ID" value="NZ_JADZLT010000053.1"/>
</dbReference>
<dbReference type="EMBL" id="JADZLT010000053">
    <property type="protein sequence ID" value="MBH0239257.1"/>
    <property type="molecule type" value="Genomic_DNA"/>
</dbReference>